<dbReference type="EMBL" id="CP045836">
    <property type="protein sequence ID" value="QGG54097.1"/>
    <property type="molecule type" value="Genomic_DNA"/>
</dbReference>
<keyword evidence="3" id="KW-1185">Reference proteome</keyword>
<proteinExistence type="predicted"/>
<dbReference type="Proteomes" id="UP000373269">
    <property type="component" value="Plasmid unnamed"/>
</dbReference>
<geneLocation type="plasmid" evidence="2 3">
    <name>unnamed</name>
</geneLocation>
<dbReference type="RefSeq" id="WP_369595989.1">
    <property type="nucleotide sequence ID" value="NZ_CP045836.1"/>
</dbReference>
<keyword evidence="2" id="KW-0614">Plasmid</keyword>
<name>A0ABX6DI68_9BACI</name>
<dbReference type="EMBL" id="CP045836">
    <property type="protein sequence ID" value="QGG54151.1"/>
    <property type="molecule type" value="Genomic_DNA"/>
</dbReference>
<evidence type="ECO:0000313" key="1">
    <source>
        <dbReference type="EMBL" id="QGG54097.1"/>
    </source>
</evidence>
<gene>
    <name evidence="1" type="ORF">GDS87_24565</name>
    <name evidence="2" type="ORF">GDS87_24845</name>
</gene>
<reference evidence="2 3" key="1">
    <citation type="submission" date="2019-11" db="EMBL/GenBank/DDBJ databases">
        <title>Whole Genome Sequencing and Comparative Genomic Analyses of Lysinibacillus pakistanensis LZH-9, a Halotolerant Strain with Excellent COD Removal Capability.</title>
        <authorList>
            <person name="Zhou H."/>
        </authorList>
    </citation>
    <scope>NUCLEOTIDE SEQUENCE [LARGE SCALE GENOMIC DNA]</scope>
    <source>
        <strain evidence="2 3">LZH-9</strain>
        <plasmid evidence="2 3">unnamed</plasmid>
    </source>
</reference>
<sequence>MFQTTTAIKKLTKLEKRIKVVRGGTSAGKTFGILPILASKAAKYPNQEISVVSESVPHLRRGALKDF</sequence>
<accession>A0ABX6DI68</accession>
<dbReference type="InterPro" id="IPR027417">
    <property type="entry name" value="P-loop_NTPase"/>
</dbReference>
<protein>
    <submittedName>
        <fullName evidence="2">Uncharacterized protein</fullName>
    </submittedName>
</protein>
<dbReference type="Gene3D" id="3.40.50.300">
    <property type="entry name" value="P-loop containing nucleotide triphosphate hydrolases"/>
    <property type="match status" value="1"/>
</dbReference>
<evidence type="ECO:0000313" key="3">
    <source>
        <dbReference type="Proteomes" id="UP000373269"/>
    </source>
</evidence>
<organism evidence="2 3">
    <name type="scientific">Lysinibacillus pakistanensis</name>
    <dbReference type="NCBI Taxonomy" id="759811"/>
    <lineage>
        <taxon>Bacteria</taxon>
        <taxon>Bacillati</taxon>
        <taxon>Bacillota</taxon>
        <taxon>Bacilli</taxon>
        <taxon>Bacillales</taxon>
        <taxon>Bacillaceae</taxon>
        <taxon>Lysinibacillus</taxon>
    </lineage>
</organism>
<evidence type="ECO:0000313" key="2">
    <source>
        <dbReference type="EMBL" id="QGG54151.1"/>
    </source>
</evidence>